<name>A0A381Z7E7_9ZZZZ</name>
<protein>
    <submittedName>
        <fullName evidence="1">Uncharacterized protein</fullName>
    </submittedName>
</protein>
<accession>A0A381Z7E7</accession>
<dbReference type="EMBL" id="UINC01020126">
    <property type="protein sequence ID" value="SVA84812.1"/>
    <property type="molecule type" value="Genomic_DNA"/>
</dbReference>
<proteinExistence type="predicted"/>
<evidence type="ECO:0000313" key="1">
    <source>
        <dbReference type="EMBL" id="SVA84812.1"/>
    </source>
</evidence>
<gene>
    <name evidence="1" type="ORF">METZ01_LOCUS137666</name>
</gene>
<reference evidence="1" key="1">
    <citation type="submission" date="2018-05" db="EMBL/GenBank/DDBJ databases">
        <authorList>
            <person name="Lanie J.A."/>
            <person name="Ng W.-L."/>
            <person name="Kazmierczak K.M."/>
            <person name="Andrzejewski T.M."/>
            <person name="Davidsen T.M."/>
            <person name="Wayne K.J."/>
            <person name="Tettelin H."/>
            <person name="Glass J.I."/>
            <person name="Rusch D."/>
            <person name="Podicherti R."/>
            <person name="Tsui H.-C.T."/>
            <person name="Winkler M.E."/>
        </authorList>
    </citation>
    <scope>NUCLEOTIDE SEQUENCE</scope>
</reference>
<sequence length="221" mass="26228">MKKILARGGIEFLAVLLGITLSFWVEEWRNETEQRKLLNNDCINILSDVNEDIVTINKIIERNQKILRSGKKIIELVSDLNEIDIDSIIVKLNTLGYPTFFGITRSYKLSYSTGRLNLYGDRTLVEEISRLYDHYYERLRTNSELFDKTGMNFFDNFMLPIYHTLFNMAYRENDIRDFVTDQIFTNQMLSFNYRVRYYLSILKATKAQLEKVNHVLENYLK</sequence>
<organism evidence="1">
    <name type="scientific">marine metagenome</name>
    <dbReference type="NCBI Taxonomy" id="408172"/>
    <lineage>
        <taxon>unclassified sequences</taxon>
        <taxon>metagenomes</taxon>
        <taxon>ecological metagenomes</taxon>
    </lineage>
</organism>
<dbReference type="Pfam" id="PF19578">
    <property type="entry name" value="DUF6090"/>
    <property type="match status" value="1"/>
</dbReference>
<dbReference type="InterPro" id="IPR045749">
    <property type="entry name" value="DUF6090"/>
</dbReference>
<dbReference type="AlphaFoldDB" id="A0A381Z7E7"/>